<keyword evidence="2" id="KW-1185">Reference proteome</keyword>
<evidence type="ECO:0000313" key="2">
    <source>
        <dbReference type="Proteomes" id="UP001465976"/>
    </source>
</evidence>
<comment type="caution">
    <text evidence="1">The sequence shown here is derived from an EMBL/GenBank/DDBJ whole genome shotgun (WGS) entry which is preliminary data.</text>
</comment>
<evidence type="ECO:0000313" key="1">
    <source>
        <dbReference type="EMBL" id="KAL0577489.1"/>
    </source>
</evidence>
<protein>
    <submittedName>
        <fullName evidence="1">Uncharacterized protein</fullName>
    </submittedName>
</protein>
<name>A0ABR3FPZ5_9AGAR</name>
<dbReference type="Proteomes" id="UP001465976">
    <property type="component" value="Unassembled WGS sequence"/>
</dbReference>
<dbReference type="EMBL" id="JBAHYK010000153">
    <property type="protein sequence ID" value="KAL0577489.1"/>
    <property type="molecule type" value="Genomic_DNA"/>
</dbReference>
<gene>
    <name evidence="1" type="ORF">V5O48_004513</name>
</gene>
<accession>A0ABR3FPZ5</accession>
<organism evidence="1 2">
    <name type="scientific">Marasmius crinis-equi</name>
    <dbReference type="NCBI Taxonomy" id="585013"/>
    <lineage>
        <taxon>Eukaryota</taxon>
        <taxon>Fungi</taxon>
        <taxon>Dikarya</taxon>
        <taxon>Basidiomycota</taxon>
        <taxon>Agaricomycotina</taxon>
        <taxon>Agaricomycetes</taxon>
        <taxon>Agaricomycetidae</taxon>
        <taxon>Agaricales</taxon>
        <taxon>Marasmiineae</taxon>
        <taxon>Marasmiaceae</taxon>
        <taxon>Marasmius</taxon>
    </lineage>
</organism>
<reference evidence="1 2" key="1">
    <citation type="submission" date="2024-02" db="EMBL/GenBank/DDBJ databases">
        <title>A draft genome for the cacao thread blight pathogen Marasmius crinis-equi.</title>
        <authorList>
            <person name="Cohen S.P."/>
            <person name="Baruah I.K."/>
            <person name="Amoako-Attah I."/>
            <person name="Bukari Y."/>
            <person name="Meinhardt L.W."/>
            <person name="Bailey B.A."/>
        </authorList>
    </citation>
    <scope>NUCLEOTIDE SEQUENCE [LARGE SCALE GENOMIC DNA]</scope>
    <source>
        <strain evidence="1 2">GH-76</strain>
    </source>
</reference>
<sequence>MLYYNKNYKDYTSLYAFDYYNSVYLVHTQHHDNHSAFHNLTSSYHYSDSVHLKLVYAYYDSNDYPGNDPNNHSYSYSYYYSYYHSRYYADDYPNNDSYHDPNNFAHNHHHHYAHNYDNDNADNNSYYHN</sequence>
<proteinExistence type="predicted"/>